<dbReference type="InterPro" id="IPR001680">
    <property type="entry name" value="WD40_rpt"/>
</dbReference>
<dbReference type="PROSITE" id="PS50082">
    <property type="entry name" value="WD_REPEATS_2"/>
    <property type="match status" value="1"/>
</dbReference>
<keyword evidence="3" id="KW-0698">rRNA processing</keyword>
<keyword evidence="12" id="KW-1185">Reference proteome</keyword>
<reference evidence="11 12" key="1">
    <citation type="submission" date="2022-05" db="EMBL/GenBank/DDBJ databases">
        <authorList>
            <consortium name="Genoscope - CEA"/>
            <person name="William W."/>
        </authorList>
    </citation>
    <scope>NUCLEOTIDE SEQUENCE [LARGE SCALE GENOMIC DNA]</scope>
</reference>
<feature type="compositionally biased region" description="Polar residues" evidence="9">
    <location>
        <begin position="833"/>
        <end position="856"/>
    </location>
</feature>
<evidence type="ECO:0000313" key="11">
    <source>
        <dbReference type="EMBL" id="CAH3182312.1"/>
    </source>
</evidence>
<feature type="compositionally biased region" description="Basic and acidic residues" evidence="9">
    <location>
        <begin position="144"/>
        <end position="155"/>
    </location>
</feature>
<evidence type="ECO:0000313" key="12">
    <source>
        <dbReference type="Proteomes" id="UP001159405"/>
    </source>
</evidence>
<keyword evidence="4 8" id="KW-0853">WD repeat</keyword>
<protein>
    <recommendedName>
        <fullName evidence="10">WD repeat-containing protein 75 second beta-propeller domain-containing protein</fullName>
    </recommendedName>
</protein>
<feature type="compositionally biased region" description="Polar residues" evidence="9">
    <location>
        <begin position="743"/>
        <end position="755"/>
    </location>
</feature>
<feature type="repeat" description="WD" evidence="8">
    <location>
        <begin position="59"/>
        <end position="101"/>
    </location>
</feature>
<dbReference type="Proteomes" id="UP001159405">
    <property type="component" value="Unassembled WGS sequence"/>
</dbReference>
<evidence type="ECO:0000256" key="2">
    <source>
        <dbReference type="ARBA" id="ARBA00022517"/>
    </source>
</evidence>
<dbReference type="InterPro" id="IPR015943">
    <property type="entry name" value="WD40/YVTN_repeat-like_dom_sf"/>
</dbReference>
<dbReference type="InterPro" id="IPR036322">
    <property type="entry name" value="WD40_repeat_dom_sf"/>
</dbReference>
<dbReference type="InterPro" id="IPR057644">
    <property type="entry name" value="Beta-prop_WDR75_2nd"/>
</dbReference>
<dbReference type="Pfam" id="PF23769">
    <property type="entry name" value="Beta-prop_WDR75_2nd"/>
    <property type="match status" value="1"/>
</dbReference>
<accession>A0ABN8RXN9</accession>
<dbReference type="SMART" id="SM00320">
    <property type="entry name" value="WD40"/>
    <property type="match status" value="8"/>
</dbReference>
<feature type="region of interest" description="Disordered" evidence="9">
    <location>
        <begin position="798"/>
        <end position="856"/>
    </location>
</feature>
<sequence length="874" mass="97724">MVLDEGEISQNFGLVRLVGGESLVSQRTLFSSDSKILFCCCDRRIRVYSTTTGDLVRELRGHVGKVADFKINPKNHLQLVSCSSEGEVIYWDYTDGRILKRYKFSGFTLGGLFLHPAHNESVFLIIIKKDPTKGKFIVKLKGTDKRPTTKEEKKEQKRKLKNPDPEECSVGVFDPRSCKKAAHAKLSIFLETSGNSKQTTINGEGNLLASALGRSLHLWSFTSERLNSFTYKFARFTCASFHPSEACVAAGEGIGKIILWQGLDQLESPATMVLHWHPHPVSDVVFTNDGSNLLSVGEEGVLVRWQWKTHEQQFLPRLGAPIHHVAVSPDDSLTAISQKDNIIRVICNTENKVKRTIQGLRQIDNLHMGIVFDPRSKALVTGNMPGILQFYMPTTDHHALSLDVVQQNYVPGKQGKRGALVYTKIDHVAFNDDGQWLATVERRDDHKTARELRLKFWEYNKHGQNYEVNTCVDPPHEQKIVALQFQPQKRKDPDVTQLAVTAGADGKFKIWVLGEERLGRSNRHSWSCQSVGFYDNTPCQDAAFSQDGSLLAVAYSQTITLWTPETNEMRKTLALPYPEEEIKSIKFGNNSSSQYLISITNQYLTVWNLLSCSVWWSVEAPVTSLATDPQSHLMCTFVAFNKNKSHLYIFDPASPRPVAVQAAVSRKTDIIAAAFYPTSLVRGSTEGHSAKMSKLYFLTAKQELFTLDCEETTSEENNATTSQTLKAGPSVQQSEFVKIFGQPSKSKGEGTSANRSAKPVRGTPSSVVVKQMMQTPSHVLPSVTSLCSSFLQSLLVSKHTSQREGQSDVDNDISEDEDEAMEVDEYDSDLETPRNTEGASETLDNATNQRHQISTTDNSNLDNVNFSWLEDYFT</sequence>
<evidence type="ECO:0000256" key="8">
    <source>
        <dbReference type="PROSITE-ProRule" id="PRU00221"/>
    </source>
</evidence>
<dbReference type="PANTHER" id="PTHR44215">
    <property type="entry name" value="WD REPEAT-CONTAINING PROTEIN 75"/>
    <property type="match status" value="1"/>
</dbReference>
<dbReference type="InterPro" id="IPR011047">
    <property type="entry name" value="Quinoprotein_ADH-like_sf"/>
</dbReference>
<organism evidence="11 12">
    <name type="scientific">Porites lobata</name>
    <dbReference type="NCBI Taxonomy" id="104759"/>
    <lineage>
        <taxon>Eukaryota</taxon>
        <taxon>Metazoa</taxon>
        <taxon>Cnidaria</taxon>
        <taxon>Anthozoa</taxon>
        <taxon>Hexacorallia</taxon>
        <taxon>Scleractinia</taxon>
        <taxon>Fungiina</taxon>
        <taxon>Poritidae</taxon>
        <taxon>Porites</taxon>
    </lineage>
</organism>
<evidence type="ECO:0000259" key="10">
    <source>
        <dbReference type="Pfam" id="PF23769"/>
    </source>
</evidence>
<name>A0ABN8RXN9_9CNID</name>
<dbReference type="PANTHER" id="PTHR44215:SF1">
    <property type="entry name" value="WD REPEAT-CONTAINING PROTEIN 75"/>
    <property type="match status" value="1"/>
</dbReference>
<evidence type="ECO:0000256" key="1">
    <source>
        <dbReference type="ARBA" id="ARBA00004604"/>
    </source>
</evidence>
<evidence type="ECO:0000256" key="7">
    <source>
        <dbReference type="ARBA" id="ARBA00023242"/>
    </source>
</evidence>
<dbReference type="SUPFAM" id="SSF50978">
    <property type="entry name" value="WD40 repeat-like"/>
    <property type="match status" value="1"/>
</dbReference>
<evidence type="ECO:0000256" key="9">
    <source>
        <dbReference type="SAM" id="MobiDB-lite"/>
    </source>
</evidence>
<keyword evidence="5" id="KW-0677">Repeat</keyword>
<evidence type="ECO:0000256" key="3">
    <source>
        <dbReference type="ARBA" id="ARBA00022552"/>
    </source>
</evidence>
<dbReference type="SUPFAM" id="SSF50998">
    <property type="entry name" value="Quinoprotein alcohol dehydrogenase-like"/>
    <property type="match status" value="1"/>
</dbReference>
<proteinExistence type="predicted"/>
<dbReference type="InterPro" id="IPR053826">
    <property type="entry name" value="WDR75"/>
</dbReference>
<comment type="subcellular location">
    <subcellularLocation>
        <location evidence="1">Nucleus</location>
        <location evidence="1">Nucleolus</location>
    </subcellularLocation>
</comment>
<feature type="compositionally biased region" description="Acidic residues" evidence="9">
    <location>
        <begin position="807"/>
        <end position="830"/>
    </location>
</feature>
<feature type="region of interest" description="Disordered" evidence="9">
    <location>
        <begin position="741"/>
        <end position="766"/>
    </location>
</feature>
<dbReference type="Gene3D" id="2.130.10.10">
    <property type="entry name" value="YVTN repeat-like/Quinoprotein amine dehydrogenase"/>
    <property type="match status" value="3"/>
</dbReference>
<evidence type="ECO:0000256" key="5">
    <source>
        <dbReference type="ARBA" id="ARBA00022737"/>
    </source>
</evidence>
<gene>
    <name evidence="11" type="ORF">PLOB_00026563</name>
</gene>
<evidence type="ECO:0000256" key="4">
    <source>
        <dbReference type="ARBA" id="ARBA00022574"/>
    </source>
</evidence>
<keyword evidence="7" id="KW-0539">Nucleus</keyword>
<keyword evidence="6" id="KW-0804">Transcription</keyword>
<dbReference type="EMBL" id="CALNXK010000319">
    <property type="protein sequence ID" value="CAH3182312.1"/>
    <property type="molecule type" value="Genomic_DNA"/>
</dbReference>
<comment type="caution">
    <text evidence="11">The sequence shown here is derived from an EMBL/GenBank/DDBJ whole genome shotgun (WGS) entry which is preliminary data.</text>
</comment>
<feature type="region of interest" description="Disordered" evidence="9">
    <location>
        <begin position="144"/>
        <end position="167"/>
    </location>
</feature>
<evidence type="ECO:0000256" key="6">
    <source>
        <dbReference type="ARBA" id="ARBA00023163"/>
    </source>
</evidence>
<feature type="domain" description="WD repeat-containing protein 75 second beta-propeller" evidence="10">
    <location>
        <begin position="371"/>
        <end position="702"/>
    </location>
</feature>
<dbReference type="Pfam" id="PF23869">
    <property type="entry name" value="Beta-prop_WDR75_1st"/>
    <property type="match status" value="2"/>
</dbReference>
<keyword evidence="2" id="KW-0690">Ribosome biogenesis</keyword>